<evidence type="ECO:0000256" key="1">
    <source>
        <dbReference type="SAM" id="MobiDB-lite"/>
    </source>
</evidence>
<dbReference type="Proteomes" id="UP000182841">
    <property type="component" value="Unassembled WGS sequence"/>
</dbReference>
<name>A0A1H9QRL9_9ACTN</name>
<evidence type="ECO:0000313" key="4">
    <source>
        <dbReference type="Proteomes" id="UP000182841"/>
    </source>
</evidence>
<feature type="region of interest" description="Disordered" evidence="1">
    <location>
        <begin position="29"/>
        <end position="48"/>
    </location>
</feature>
<dbReference type="AlphaFoldDB" id="A0A1H9QRL9"/>
<evidence type="ECO:0000313" key="3">
    <source>
        <dbReference type="EMBL" id="SER63094.1"/>
    </source>
</evidence>
<accession>A0A1H9QRL9</accession>
<dbReference type="InterPro" id="IPR046924">
    <property type="entry name" value="CATASP"/>
</dbReference>
<reference evidence="4" key="1">
    <citation type="submission" date="2016-10" db="EMBL/GenBank/DDBJ databases">
        <authorList>
            <person name="Varghese N."/>
            <person name="Submissions S."/>
        </authorList>
    </citation>
    <scope>NUCLEOTIDE SEQUENCE [LARGE SCALE GENOMIC DNA]</scope>
    <source>
        <strain evidence="4">CGMCC 4.6825</strain>
    </source>
</reference>
<gene>
    <name evidence="3" type="ORF">SAMN05421870_10371</name>
</gene>
<keyword evidence="4" id="KW-1185">Reference proteome</keyword>
<proteinExistence type="predicted"/>
<sequence>MDALALALRDGGAEELLDATTTLEDLAPSRVVRAGSAPEEEGADPQLRERVNVLLHELTHGGGGSRTNPPEESGGADSG</sequence>
<evidence type="ECO:0000259" key="2">
    <source>
        <dbReference type="Pfam" id="PF20271"/>
    </source>
</evidence>
<organism evidence="3 4">
    <name type="scientific">Streptomyces qinglanensis</name>
    <dbReference type="NCBI Taxonomy" id="943816"/>
    <lineage>
        <taxon>Bacteria</taxon>
        <taxon>Bacillati</taxon>
        <taxon>Actinomycetota</taxon>
        <taxon>Actinomycetes</taxon>
        <taxon>Kitasatosporales</taxon>
        <taxon>Streptomycetaceae</taxon>
        <taxon>Streptomyces</taxon>
    </lineage>
</organism>
<feature type="domain" description="CATRA-Associated Small Protein" evidence="2">
    <location>
        <begin position="1"/>
        <end position="60"/>
    </location>
</feature>
<dbReference type="EMBL" id="FOGO01000003">
    <property type="protein sequence ID" value="SER63094.1"/>
    <property type="molecule type" value="Genomic_DNA"/>
</dbReference>
<feature type="region of interest" description="Disordered" evidence="1">
    <location>
        <begin position="57"/>
        <end position="79"/>
    </location>
</feature>
<dbReference type="Pfam" id="PF20271">
    <property type="entry name" value="CATASP"/>
    <property type="match status" value="1"/>
</dbReference>
<protein>
    <recommendedName>
        <fullName evidence="2">CATRA-Associated Small Protein domain-containing protein</fullName>
    </recommendedName>
</protein>